<sequence length="375" mass="40681">MIVELHLLQSVPASTLNREDVEHPRHTGFGNVARGSISAHFLRRSTRGLLAESGADLSSAGISTRRLVSDAGRWIDSASCLDDPSDDTDDAVREAFYELGFGVAKADLTPSVMFTGQRASEELARFCLDDWDDYADRADRRKKIHANAENPEHARADELKLPNVKTKEEQLAAAERILAPRQALDVALHGSGIAEYDGFSAEPAVEVAHALSTHPAESGADAAPDGTVEVDAACYYRYARLDLARLAHNLGGDRELVERAAKLWLRSTVHAVPGSGPNATAARTVPEVVLAVVREHGSWNLANAFLDPVTGTDVLTRSADRLVEHFGRVRAFYGTDEIREVFGAAITGTLPLERTHQPSTLDDFTHRTINAALHG</sequence>
<organism evidence="1 2">
    <name type="scientific">Saccharopolyspora gloriosae</name>
    <dbReference type="NCBI Taxonomy" id="455344"/>
    <lineage>
        <taxon>Bacteria</taxon>
        <taxon>Bacillati</taxon>
        <taxon>Actinomycetota</taxon>
        <taxon>Actinomycetes</taxon>
        <taxon>Pseudonocardiales</taxon>
        <taxon>Pseudonocardiaceae</taxon>
        <taxon>Saccharopolyspora</taxon>
    </lineage>
</organism>
<keyword evidence="2" id="KW-1185">Reference proteome</keyword>
<comment type="caution">
    <text evidence="1">The sequence shown here is derived from an EMBL/GenBank/DDBJ whole genome shotgun (WGS) entry which is preliminary data.</text>
</comment>
<gene>
    <name evidence="1" type="ORF">BJ969_002140</name>
</gene>
<evidence type="ECO:0000313" key="2">
    <source>
        <dbReference type="Proteomes" id="UP000580474"/>
    </source>
</evidence>
<reference evidence="1 2" key="1">
    <citation type="submission" date="2020-08" db="EMBL/GenBank/DDBJ databases">
        <title>Sequencing the genomes of 1000 actinobacteria strains.</title>
        <authorList>
            <person name="Klenk H.-P."/>
        </authorList>
    </citation>
    <scope>NUCLEOTIDE SEQUENCE [LARGE SCALE GENOMIC DNA]</scope>
    <source>
        <strain evidence="1 2">DSM 45582</strain>
    </source>
</reference>
<dbReference type="Pfam" id="PF09344">
    <property type="entry name" value="Cas_CT1975"/>
    <property type="match status" value="1"/>
</dbReference>
<dbReference type="InterPro" id="IPR010148">
    <property type="entry name" value="CRISPR-assoc_prot_CT1975"/>
</dbReference>
<accession>A0A840NIQ4</accession>
<dbReference type="EMBL" id="JACHIV010000001">
    <property type="protein sequence ID" value="MBB5069052.1"/>
    <property type="molecule type" value="Genomic_DNA"/>
</dbReference>
<dbReference type="AlphaFoldDB" id="A0A840NIQ4"/>
<dbReference type="Proteomes" id="UP000580474">
    <property type="component" value="Unassembled WGS sequence"/>
</dbReference>
<protein>
    <submittedName>
        <fullName evidence="1">CRISPR system Cascade subunit CasC</fullName>
    </submittedName>
</protein>
<name>A0A840NIQ4_9PSEU</name>
<proteinExistence type="predicted"/>
<dbReference type="RefSeq" id="WP_184478793.1">
    <property type="nucleotide sequence ID" value="NZ_JACHIV010000001.1"/>
</dbReference>
<evidence type="ECO:0000313" key="1">
    <source>
        <dbReference type="EMBL" id="MBB5069052.1"/>
    </source>
</evidence>